<keyword evidence="4" id="KW-1185">Reference proteome</keyword>
<dbReference type="GO" id="GO:0003676">
    <property type="term" value="F:nucleic acid binding"/>
    <property type="evidence" value="ECO:0007669"/>
    <property type="project" value="InterPro"/>
</dbReference>
<dbReference type="GO" id="GO:0015074">
    <property type="term" value="P:DNA integration"/>
    <property type="evidence" value="ECO:0007669"/>
    <property type="project" value="InterPro"/>
</dbReference>
<dbReference type="RefSeq" id="WP_181308961.1">
    <property type="nucleotide sequence ID" value="NZ_PVNG01000067.1"/>
</dbReference>
<comment type="caution">
    <text evidence="3">The sequence shown here is derived from an EMBL/GenBank/DDBJ whole genome shotgun (WGS) entry which is preliminary data.</text>
</comment>
<dbReference type="InterPro" id="IPR048020">
    <property type="entry name" value="Transpos_IS3"/>
</dbReference>
<dbReference type="AlphaFoldDB" id="A0A2T0LJ29"/>
<dbReference type="Pfam" id="PF00665">
    <property type="entry name" value="rve"/>
    <property type="match status" value="1"/>
</dbReference>
<dbReference type="EMBL" id="PVNG01000067">
    <property type="protein sequence ID" value="PRX42512.1"/>
    <property type="molecule type" value="Genomic_DNA"/>
</dbReference>
<comment type="function">
    <text evidence="1">Involved in the transposition of the insertion sequence.</text>
</comment>
<dbReference type="InterPro" id="IPR025948">
    <property type="entry name" value="HTH-like_dom"/>
</dbReference>
<organism evidence="3 4">
    <name type="scientific">Nonomuraea fuscirosea</name>
    <dbReference type="NCBI Taxonomy" id="1291556"/>
    <lineage>
        <taxon>Bacteria</taxon>
        <taxon>Bacillati</taxon>
        <taxon>Actinomycetota</taxon>
        <taxon>Actinomycetes</taxon>
        <taxon>Streptosporangiales</taxon>
        <taxon>Streptosporangiaceae</taxon>
        <taxon>Nonomuraea</taxon>
    </lineage>
</organism>
<feature type="domain" description="Integrase catalytic" evidence="2">
    <location>
        <begin position="113"/>
        <end position="234"/>
    </location>
</feature>
<dbReference type="NCBIfam" id="NF033516">
    <property type="entry name" value="transpos_IS3"/>
    <property type="match status" value="1"/>
</dbReference>
<dbReference type="SUPFAM" id="SSF53098">
    <property type="entry name" value="Ribonuclease H-like"/>
    <property type="match status" value="1"/>
</dbReference>
<sequence>MAGEGIPVEVACRVLNVSVSGYYAWQDRPPSPRAIRHAWLTDLIRQIHQDSRGTYGARRVHAELTLGHQVTVGHGAVELLMRRAGLEGLSGRPKWRRAKPDQLATDLVDRAFTRTGPDQLWITDITEHPTREGKVFCCVVLDAYSRRVVGWSIDSTQTATLVTNALGMAIDNRTPPEGTIILSEQGGQFGSWVFTHRAKDSGLLPSMGSVGDCFDNAMMESFWSRMQVGMSRVE</sequence>
<dbReference type="PROSITE" id="PS50994">
    <property type="entry name" value="INTEGRASE"/>
    <property type="match status" value="1"/>
</dbReference>
<name>A0A2T0LJ29_9ACTN</name>
<dbReference type="PANTHER" id="PTHR46889">
    <property type="entry name" value="TRANSPOSASE INSF FOR INSERTION SEQUENCE IS3B-RELATED"/>
    <property type="match status" value="1"/>
</dbReference>
<gene>
    <name evidence="3" type="ORF">B0I32_1676</name>
</gene>
<dbReference type="Proteomes" id="UP000238312">
    <property type="component" value="Unassembled WGS sequence"/>
</dbReference>
<dbReference type="Gene3D" id="3.30.420.10">
    <property type="entry name" value="Ribonuclease H-like superfamily/Ribonuclease H"/>
    <property type="match status" value="1"/>
</dbReference>
<reference evidence="3 4" key="1">
    <citation type="submission" date="2018-03" db="EMBL/GenBank/DDBJ databases">
        <title>Genomic Encyclopedia of Type Strains, Phase III (KMG-III): the genomes of soil and plant-associated and newly described type strains.</title>
        <authorList>
            <person name="Whitman W."/>
        </authorList>
    </citation>
    <scope>NUCLEOTIDE SEQUENCE [LARGE SCALE GENOMIC DNA]</scope>
    <source>
        <strain evidence="3 4">CGMCC 4.7104</strain>
    </source>
</reference>
<dbReference type="InterPro" id="IPR001584">
    <property type="entry name" value="Integrase_cat-core"/>
</dbReference>
<evidence type="ECO:0000313" key="4">
    <source>
        <dbReference type="Proteomes" id="UP000238312"/>
    </source>
</evidence>
<proteinExistence type="predicted"/>
<dbReference type="InterPro" id="IPR012337">
    <property type="entry name" value="RNaseH-like_sf"/>
</dbReference>
<protein>
    <submittedName>
        <fullName evidence="3">Transposase InsO family protein</fullName>
    </submittedName>
</protein>
<accession>A0A2T0LJ29</accession>
<dbReference type="PANTHER" id="PTHR46889:SF4">
    <property type="entry name" value="TRANSPOSASE INSO FOR INSERTION SEQUENCE ELEMENT IS911B-RELATED"/>
    <property type="match status" value="1"/>
</dbReference>
<dbReference type="InterPro" id="IPR050900">
    <property type="entry name" value="Transposase_IS3/IS150/IS904"/>
</dbReference>
<evidence type="ECO:0000256" key="1">
    <source>
        <dbReference type="ARBA" id="ARBA00002286"/>
    </source>
</evidence>
<dbReference type="InterPro" id="IPR036397">
    <property type="entry name" value="RNaseH_sf"/>
</dbReference>
<dbReference type="Pfam" id="PF13276">
    <property type="entry name" value="HTH_21"/>
    <property type="match status" value="1"/>
</dbReference>
<evidence type="ECO:0000259" key="2">
    <source>
        <dbReference type="PROSITE" id="PS50994"/>
    </source>
</evidence>
<evidence type="ECO:0000313" key="3">
    <source>
        <dbReference type="EMBL" id="PRX42512.1"/>
    </source>
</evidence>